<dbReference type="GeneID" id="41839839"/>
<dbReference type="EMBL" id="CP008889">
    <property type="protein sequence ID" value="AIF39807.1"/>
    <property type="molecule type" value="Genomic_DNA"/>
</dbReference>
<name>A0A075JF16_9MICO</name>
<keyword evidence="2" id="KW-1185">Reference proteome</keyword>
<sequence>MGSLVAGVSLRVGAVDRVVAARGVTGVVRERVLSEVSRSWLVSAVLAVLAAVLVVGVVRDGATLD</sequence>
<proteinExistence type="predicted"/>
<reference evidence="1 2" key="1">
    <citation type="submission" date="2014-07" db="EMBL/GenBank/DDBJ databases">
        <title>Genome Sequencing of Dermacoccus nishinomiyaensis.</title>
        <authorList>
            <person name="Hong K.W."/>
            <person name="Chan K.G."/>
        </authorList>
    </citation>
    <scope>NUCLEOTIDE SEQUENCE [LARGE SCALE GENOMIC DNA]</scope>
    <source>
        <strain evidence="1 2">M25</strain>
    </source>
</reference>
<dbReference type="HOGENOM" id="CLU_2842543_0_0_11"/>
<gene>
    <name evidence="1" type="ORF">HX89_01025</name>
</gene>
<protein>
    <submittedName>
        <fullName evidence="1">Uncharacterized protein</fullName>
    </submittedName>
</protein>
<dbReference type="RefSeq" id="WP_038566383.1">
    <property type="nucleotide sequence ID" value="NZ_CP008889.1"/>
</dbReference>
<dbReference type="AlphaFoldDB" id="A0A075JF16"/>
<accession>A0A075JF16</accession>
<dbReference type="KEGG" id="dni:HX89_01025"/>
<dbReference type="Proteomes" id="UP000027986">
    <property type="component" value="Chromosome"/>
</dbReference>
<evidence type="ECO:0000313" key="2">
    <source>
        <dbReference type="Proteomes" id="UP000027986"/>
    </source>
</evidence>
<dbReference type="STRING" id="1274.HX89_01025"/>
<evidence type="ECO:0000313" key="1">
    <source>
        <dbReference type="EMBL" id="AIF39807.1"/>
    </source>
</evidence>
<organism evidence="1 2">
    <name type="scientific">Dermacoccus nishinomiyaensis</name>
    <dbReference type="NCBI Taxonomy" id="1274"/>
    <lineage>
        <taxon>Bacteria</taxon>
        <taxon>Bacillati</taxon>
        <taxon>Actinomycetota</taxon>
        <taxon>Actinomycetes</taxon>
        <taxon>Micrococcales</taxon>
        <taxon>Dermacoccaceae</taxon>
        <taxon>Dermacoccus</taxon>
    </lineage>
</organism>